<evidence type="ECO:0000256" key="1">
    <source>
        <dbReference type="HAMAP-Rule" id="MF_01054"/>
    </source>
</evidence>
<dbReference type="InterPro" id="IPR050990">
    <property type="entry name" value="UPF0237/GcvR_regulator"/>
</dbReference>
<dbReference type="PANTHER" id="PTHR34875">
    <property type="entry name" value="UPF0237 PROTEIN MJ1558"/>
    <property type="match status" value="1"/>
</dbReference>
<dbReference type="CDD" id="cd04872">
    <property type="entry name" value="ACT_1ZPV"/>
    <property type="match status" value="1"/>
</dbReference>
<name>A0A9Q1ZBB8_CLOBO</name>
<evidence type="ECO:0000259" key="2">
    <source>
        <dbReference type="PROSITE" id="PS51671"/>
    </source>
</evidence>
<dbReference type="HAMAP" id="MF_01054">
    <property type="entry name" value="UPF0237"/>
    <property type="match status" value="1"/>
</dbReference>
<proteinExistence type="inferred from homology"/>
<feature type="domain" description="ACT" evidence="2">
    <location>
        <begin position="4"/>
        <end position="78"/>
    </location>
</feature>
<dbReference type="InterPro" id="IPR022986">
    <property type="entry name" value="UPF0237_ACT"/>
</dbReference>
<protein>
    <recommendedName>
        <fullName evidence="1">UPF0237 protein ADU74_11555</fullName>
    </recommendedName>
</protein>
<dbReference type="PANTHER" id="PTHR34875:SF6">
    <property type="entry name" value="UPF0237 PROTEIN MJ1558"/>
    <property type="match status" value="1"/>
</dbReference>
<accession>A0A9Q1ZBB8</accession>
<evidence type="ECO:0000313" key="3">
    <source>
        <dbReference type="EMBL" id="KOA84185.1"/>
    </source>
</evidence>
<dbReference type="Proteomes" id="UP000037540">
    <property type="component" value="Unassembled WGS sequence"/>
</dbReference>
<dbReference type="Pfam" id="PF13740">
    <property type="entry name" value="ACT_6"/>
    <property type="match status" value="1"/>
</dbReference>
<reference evidence="3 4" key="1">
    <citation type="submission" date="2015-07" db="EMBL/GenBank/DDBJ databases">
        <title>Draft genome sequences of 17 French Clostridium botulinum group III.</title>
        <authorList>
            <person name="Woudstra C."/>
            <person name="Le Marechal C."/>
            <person name="Souillard R."/>
            <person name="Bayon-Auboyer M.-H."/>
            <person name="Dessouter D."/>
            <person name="Fach P."/>
        </authorList>
    </citation>
    <scope>NUCLEOTIDE SEQUENCE [LARGE SCALE GENOMIC DNA]</scope>
    <source>
        <strain evidence="3 4">12LNRI-CD</strain>
    </source>
</reference>
<dbReference type="Gene3D" id="3.30.70.260">
    <property type="match status" value="1"/>
</dbReference>
<dbReference type="RefSeq" id="WP_019278581.1">
    <property type="nucleotide sequence ID" value="NZ_LGVO01000023.1"/>
</dbReference>
<dbReference type="AlphaFoldDB" id="A0A9Q1ZBB8"/>
<dbReference type="InterPro" id="IPR045865">
    <property type="entry name" value="ACT-like_dom_sf"/>
</dbReference>
<comment type="caution">
    <text evidence="3">The sequence shown here is derived from an EMBL/GenBank/DDBJ whole genome shotgun (WGS) entry which is preliminary data.</text>
</comment>
<sequence>MKAIITVLGKDTTGIIASVSAILAKSNVNILDISQTILQEYFTMIMLVDLSNSTKSFKELKDVLTAKESQLNLSIKIQHEDIFNSMHNI</sequence>
<organism evidence="3 4">
    <name type="scientific">Clostridium botulinum</name>
    <dbReference type="NCBI Taxonomy" id="1491"/>
    <lineage>
        <taxon>Bacteria</taxon>
        <taxon>Bacillati</taxon>
        <taxon>Bacillota</taxon>
        <taxon>Clostridia</taxon>
        <taxon>Eubacteriales</taxon>
        <taxon>Clostridiaceae</taxon>
        <taxon>Clostridium</taxon>
    </lineage>
</organism>
<dbReference type="OrthoDB" id="9803078at2"/>
<dbReference type="FunFam" id="3.30.70.260:FF:000032">
    <property type="entry name" value="UPF0237 protein SP_0238"/>
    <property type="match status" value="1"/>
</dbReference>
<dbReference type="EMBL" id="LGVR01000071">
    <property type="protein sequence ID" value="KOA84185.1"/>
    <property type="molecule type" value="Genomic_DNA"/>
</dbReference>
<evidence type="ECO:0000313" key="4">
    <source>
        <dbReference type="Proteomes" id="UP000037540"/>
    </source>
</evidence>
<dbReference type="NCBIfam" id="NF001220">
    <property type="entry name" value="PRK00194.1"/>
    <property type="match status" value="1"/>
</dbReference>
<dbReference type="InterPro" id="IPR002912">
    <property type="entry name" value="ACT_dom"/>
</dbReference>
<comment type="similarity">
    <text evidence="1">Belongs to the UPF0237 family.</text>
</comment>
<dbReference type="PROSITE" id="PS51671">
    <property type="entry name" value="ACT"/>
    <property type="match status" value="1"/>
</dbReference>
<dbReference type="SUPFAM" id="SSF55021">
    <property type="entry name" value="ACT-like"/>
    <property type="match status" value="1"/>
</dbReference>
<gene>
    <name evidence="3" type="ORF">ADU74_11555</name>
</gene>